<sequence>MNNDKGLLPEQIGDYRLAYNEYWNRSDRFGQTSFDHIDKEALIKSVIKFSGMGSILDAGCGMGVLVRELLCKGLNVHGMDVSDYIIKYNESISPGRFKVGSLLDIPWKDESFDSVICTDVLEHLKKEDVLKAISEFYRVTRRTLYCRVSTQMDRDDRWHLTVEDRRWWEEQFINAGFRKHPLLMTDTTFESLETESGSITLIFEKVPERIKINTQIMVNDFLKQSDRSSDMNIALYTQTLQYIRPHDEVFNIACGGGSGAAILWDGSYASKVEGTDLNNYNIEHAHDSYVQNRDGLSFIHLNNEDSINNFLLKKSKDIIVCFDLEQVCKMMELKVFFEKANVSLRPGGRLILSYPNITENNYIKDLVKEYFFLDKEYGISMMPRKWYEADSMGNFTGEYSYLVCITNPIDSEVPYYETVLWSKKDYPKNHSHLYDSSYKFPWLQHTLVSIGVRAQNPEVLKSIAKNVINQTTEYSSDTGASLCVLGYQILSEKVPDVVRINEIINQIETFVKYSPESSMQIRWNISCNFLLSQLYLKIGNQNNAVSCLKKCLEVDFMKFSPVLGTKATQAALNLGLIELTNGNIYESRKWWKQALNETKRALESSSENWIGDLEEPLTFGLREASQILDIASQAAFALWLTADGKKIRSSMYQDIIDFSNLYQLDNLKKSNSYFENQTLELKQWISELESAKLWIEHKWKESTDTTDNLQNVIHELKEWIGQLETGKSWLEVKNEENIQALVKKNSVIQELRQHIDELNEARQWNENKVNLLEKELDEKINYISKLEEKLKSYERNS</sequence>
<dbReference type="InterPro" id="IPR011990">
    <property type="entry name" value="TPR-like_helical_dom_sf"/>
</dbReference>
<dbReference type="EMBL" id="NMQW01000014">
    <property type="protein sequence ID" value="OXM86526.1"/>
    <property type="molecule type" value="Genomic_DNA"/>
</dbReference>
<proteinExistence type="predicted"/>
<dbReference type="Proteomes" id="UP000215509">
    <property type="component" value="Unassembled WGS sequence"/>
</dbReference>
<evidence type="ECO:0000256" key="3">
    <source>
        <dbReference type="ARBA" id="ARBA00022691"/>
    </source>
</evidence>
<keyword evidence="1" id="KW-0489">Methyltransferase</keyword>
<evidence type="ECO:0000313" key="7">
    <source>
        <dbReference type="Proteomes" id="UP000215509"/>
    </source>
</evidence>
<evidence type="ECO:0000256" key="1">
    <source>
        <dbReference type="ARBA" id="ARBA00022603"/>
    </source>
</evidence>
<evidence type="ECO:0000256" key="4">
    <source>
        <dbReference type="SAM" id="Coils"/>
    </source>
</evidence>
<evidence type="ECO:0000259" key="5">
    <source>
        <dbReference type="Pfam" id="PF08241"/>
    </source>
</evidence>
<gene>
    <name evidence="6" type="ORF">CF651_10165</name>
</gene>
<dbReference type="InterPro" id="IPR013216">
    <property type="entry name" value="Methyltransf_11"/>
</dbReference>
<dbReference type="CDD" id="cd02440">
    <property type="entry name" value="AdoMet_MTases"/>
    <property type="match status" value="2"/>
</dbReference>
<keyword evidence="2" id="KW-0808">Transferase</keyword>
<dbReference type="Gene3D" id="3.40.50.150">
    <property type="entry name" value="Vaccinia Virus protein VP39"/>
    <property type="match status" value="2"/>
</dbReference>
<feature type="domain" description="Methyltransferase type 11" evidence="5">
    <location>
        <begin position="56"/>
        <end position="142"/>
    </location>
</feature>
<dbReference type="InterPro" id="IPR029063">
    <property type="entry name" value="SAM-dependent_MTases_sf"/>
</dbReference>
<dbReference type="InterPro" id="IPR019734">
    <property type="entry name" value="TPR_rpt"/>
</dbReference>
<dbReference type="Gene3D" id="1.25.40.10">
    <property type="entry name" value="Tetratricopeptide repeat domain"/>
    <property type="match status" value="1"/>
</dbReference>
<evidence type="ECO:0000313" key="6">
    <source>
        <dbReference type="EMBL" id="OXM86526.1"/>
    </source>
</evidence>
<dbReference type="AlphaFoldDB" id="A0A229USM1"/>
<dbReference type="Pfam" id="PF08241">
    <property type="entry name" value="Methyltransf_11"/>
    <property type="match status" value="2"/>
</dbReference>
<dbReference type="GO" id="GO:0008757">
    <property type="term" value="F:S-adenosylmethionine-dependent methyltransferase activity"/>
    <property type="evidence" value="ECO:0007669"/>
    <property type="project" value="InterPro"/>
</dbReference>
<keyword evidence="3" id="KW-0949">S-adenosyl-L-methionine</keyword>
<dbReference type="SUPFAM" id="SSF53335">
    <property type="entry name" value="S-adenosyl-L-methionine-dependent methyltransferases"/>
    <property type="match status" value="2"/>
</dbReference>
<dbReference type="OrthoDB" id="8441856at2"/>
<keyword evidence="7" id="KW-1185">Reference proteome</keyword>
<dbReference type="PANTHER" id="PTHR43464">
    <property type="entry name" value="METHYLTRANSFERASE"/>
    <property type="match status" value="1"/>
</dbReference>
<comment type="caution">
    <text evidence="6">The sequence shown here is derived from an EMBL/GenBank/DDBJ whole genome shotgun (WGS) entry which is preliminary data.</text>
</comment>
<evidence type="ECO:0000256" key="2">
    <source>
        <dbReference type="ARBA" id="ARBA00022679"/>
    </source>
</evidence>
<feature type="domain" description="Methyltransferase type 11" evidence="5">
    <location>
        <begin position="252"/>
        <end position="352"/>
    </location>
</feature>
<keyword evidence="4" id="KW-0175">Coiled coil</keyword>
<dbReference type="Pfam" id="PF13181">
    <property type="entry name" value="TPR_8"/>
    <property type="match status" value="1"/>
</dbReference>
<reference evidence="6 7" key="1">
    <citation type="submission" date="2017-07" db="EMBL/GenBank/DDBJ databases">
        <title>Genome sequencing and assembly of Paenibacillus rigui.</title>
        <authorList>
            <person name="Mayilraj S."/>
        </authorList>
    </citation>
    <scope>NUCLEOTIDE SEQUENCE [LARGE SCALE GENOMIC DNA]</scope>
    <source>
        <strain evidence="6 7">JCM 16352</strain>
    </source>
</reference>
<protein>
    <recommendedName>
        <fullName evidence="5">Methyltransferase type 11 domain-containing protein</fullName>
    </recommendedName>
</protein>
<name>A0A229USM1_9BACL</name>
<accession>A0A229USM1</accession>
<dbReference type="GO" id="GO:0032259">
    <property type="term" value="P:methylation"/>
    <property type="evidence" value="ECO:0007669"/>
    <property type="project" value="UniProtKB-KW"/>
</dbReference>
<organism evidence="6 7">
    <name type="scientific">Paenibacillus rigui</name>
    <dbReference type="NCBI Taxonomy" id="554312"/>
    <lineage>
        <taxon>Bacteria</taxon>
        <taxon>Bacillati</taxon>
        <taxon>Bacillota</taxon>
        <taxon>Bacilli</taxon>
        <taxon>Bacillales</taxon>
        <taxon>Paenibacillaceae</taxon>
        <taxon>Paenibacillus</taxon>
    </lineage>
</organism>
<dbReference type="RefSeq" id="WP_094014742.1">
    <property type="nucleotide sequence ID" value="NZ_NMQW01000014.1"/>
</dbReference>
<dbReference type="PANTHER" id="PTHR43464:SF19">
    <property type="entry name" value="UBIQUINONE BIOSYNTHESIS O-METHYLTRANSFERASE, MITOCHONDRIAL"/>
    <property type="match status" value="1"/>
</dbReference>
<feature type="coiled-coil region" evidence="4">
    <location>
        <begin position="741"/>
        <end position="796"/>
    </location>
</feature>